<sequence>MTDLPAGPRGDVRALPPAFAAHARDFYAGDAVPAEPRAAATVLLLRDAADVGVEVFMIRRAATMVFAGGLYAFPGGRAEPSDVDIAATASRELEEETGVSSVELRAWSRWITPEFEPRRYDTWFYVAALPGGQEPANLGSEADRAIWCAPKDALDRFADMMLPPTAVTLADLAEHPSTASVLSAALSRDLAPILPRVVLDTDPPRMAIPGDADYPRPDGG</sequence>
<dbReference type="GO" id="GO:0046872">
    <property type="term" value="F:metal ion binding"/>
    <property type="evidence" value="ECO:0007669"/>
    <property type="project" value="UniProtKB-KW"/>
</dbReference>
<feature type="domain" description="Nudix hydrolase" evidence="7">
    <location>
        <begin position="35"/>
        <end position="173"/>
    </location>
</feature>
<organism evidence="8 9">
    <name type="scientific">Phytomonospora endophytica</name>
    <dbReference type="NCBI Taxonomy" id="714109"/>
    <lineage>
        <taxon>Bacteria</taxon>
        <taxon>Bacillati</taxon>
        <taxon>Actinomycetota</taxon>
        <taxon>Actinomycetes</taxon>
        <taxon>Micromonosporales</taxon>
        <taxon>Micromonosporaceae</taxon>
        <taxon>Phytomonospora</taxon>
    </lineage>
</organism>
<comment type="cofactor">
    <cofactor evidence="1">
        <name>Mn(2+)</name>
        <dbReference type="ChEBI" id="CHEBI:29035"/>
    </cofactor>
</comment>
<evidence type="ECO:0000313" key="8">
    <source>
        <dbReference type="EMBL" id="MBB6038987.1"/>
    </source>
</evidence>
<dbReference type="CDD" id="cd18870">
    <property type="entry name" value="NUDIX_AcylCoAdiphos_Nudt19"/>
    <property type="match status" value="1"/>
</dbReference>
<keyword evidence="3" id="KW-0479">Metal-binding</keyword>
<comment type="caution">
    <text evidence="8">The sequence shown here is derived from an EMBL/GenBank/DDBJ whole genome shotgun (WGS) entry which is preliminary data.</text>
</comment>
<dbReference type="InterPro" id="IPR015797">
    <property type="entry name" value="NUDIX_hydrolase-like_dom_sf"/>
</dbReference>
<dbReference type="AlphaFoldDB" id="A0A841G010"/>
<keyword evidence="5" id="KW-0460">Magnesium</keyword>
<accession>A0A841G010</accession>
<proteinExistence type="predicted"/>
<dbReference type="InterPro" id="IPR039121">
    <property type="entry name" value="NUDT19"/>
</dbReference>
<dbReference type="InterPro" id="IPR000086">
    <property type="entry name" value="NUDIX_hydrolase_dom"/>
</dbReference>
<evidence type="ECO:0000313" key="9">
    <source>
        <dbReference type="Proteomes" id="UP000548476"/>
    </source>
</evidence>
<dbReference type="SUPFAM" id="SSF55811">
    <property type="entry name" value="Nudix"/>
    <property type="match status" value="1"/>
</dbReference>
<comment type="cofactor">
    <cofactor evidence="2">
        <name>Mg(2+)</name>
        <dbReference type="ChEBI" id="CHEBI:18420"/>
    </cofactor>
</comment>
<dbReference type="EMBL" id="JACHGT010000019">
    <property type="protein sequence ID" value="MBB6038987.1"/>
    <property type="molecule type" value="Genomic_DNA"/>
</dbReference>
<dbReference type="PANTHER" id="PTHR12318:SF0">
    <property type="entry name" value="ACYL-COENZYME A DIPHOSPHATASE NUDT19"/>
    <property type="match status" value="1"/>
</dbReference>
<name>A0A841G010_9ACTN</name>
<evidence type="ECO:0000256" key="3">
    <source>
        <dbReference type="ARBA" id="ARBA00022723"/>
    </source>
</evidence>
<keyword evidence="9" id="KW-1185">Reference proteome</keyword>
<protein>
    <submittedName>
        <fullName evidence="8">8-oxo-dGTP pyrophosphatase MutT (NUDIX family)</fullName>
    </submittedName>
</protein>
<dbReference type="PANTHER" id="PTHR12318">
    <property type="entry name" value="TESTOSTERONE-REGULATED PROTEIN RP2"/>
    <property type="match status" value="1"/>
</dbReference>
<evidence type="ECO:0000259" key="7">
    <source>
        <dbReference type="PROSITE" id="PS51462"/>
    </source>
</evidence>
<reference evidence="8 9" key="1">
    <citation type="submission" date="2020-08" db="EMBL/GenBank/DDBJ databases">
        <title>Genomic Encyclopedia of Type Strains, Phase IV (KMG-IV): sequencing the most valuable type-strain genomes for metagenomic binning, comparative biology and taxonomic classification.</title>
        <authorList>
            <person name="Goeker M."/>
        </authorList>
    </citation>
    <scope>NUCLEOTIDE SEQUENCE [LARGE SCALE GENOMIC DNA]</scope>
    <source>
        <strain evidence="8 9">YIM 65646</strain>
    </source>
</reference>
<keyword evidence="4" id="KW-0378">Hydrolase</keyword>
<evidence type="ECO:0000256" key="6">
    <source>
        <dbReference type="ARBA" id="ARBA00023211"/>
    </source>
</evidence>
<keyword evidence="6" id="KW-0464">Manganese</keyword>
<evidence type="ECO:0000256" key="5">
    <source>
        <dbReference type="ARBA" id="ARBA00022842"/>
    </source>
</evidence>
<gene>
    <name evidence="8" type="ORF">HNR73_006876</name>
</gene>
<dbReference type="Proteomes" id="UP000548476">
    <property type="component" value="Unassembled WGS sequence"/>
</dbReference>
<dbReference type="Gene3D" id="3.90.79.10">
    <property type="entry name" value="Nucleoside Triphosphate Pyrophosphohydrolase"/>
    <property type="match status" value="2"/>
</dbReference>
<evidence type="ECO:0000256" key="1">
    <source>
        <dbReference type="ARBA" id="ARBA00001936"/>
    </source>
</evidence>
<dbReference type="GO" id="GO:0016818">
    <property type="term" value="F:hydrolase activity, acting on acid anhydrides, in phosphorus-containing anhydrides"/>
    <property type="evidence" value="ECO:0007669"/>
    <property type="project" value="InterPro"/>
</dbReference>
<dbReference type="Pfam" id="PF00293">
    <property type="entry name" value="NUDIX"/>
    <property type="match status" value="1"/>
</dbReference>
<evidence type="ECO:0000256" key="4">
    <source>
        <dbReference type="ARBA" id="ARBA00022801"/>
    </source>
</evidence>
<evidence type="ECO:0000256" key="2">
    <source>
        <dbReference type="ARBA" id="ARBA00001946"/>
    </source>
</evidence>
<dbReference type="PROSITE" id="PS51462">
    <property type="entry name" value="NUDIX"/>
    <property type="match status" value="1"/>
</dbReference>